<evidence type="ECO:0000313" key="8">
    <source>
        <dbReference type="Proteomes" id="UP000091926"/>
    </source>
</evidence>
<proteinExistence type="inferred from homology"/>
<protein>
    <recommendedName>
        <fullName evidence="6">HTH lysR-type domain-containing protein</fullName>
    </recommendedName>
</protein>
<dbReference type="GO" id="GO:0000976">
    <property type="term" value="F:transcription cis-regulatory region binding"/>
    <property type="evidence" value="ECO:0007669"/>
    <property type="project" value="TreeGrafter"/>
</dbReference>
<evidence type="ECO:0000256" key="2">
    <source>
        <dbReference type="ARBA" id="ARBA00023015"/>
    </source>
</evidence>
<dbReference type="RefSeq" id="WP_066652864.1">
    <property type="nucleotide sequence ID" value="NZ_CBCSCL010000002.1"/>
</dbReference>
<evidence type="ECO:0000256" key="4">
    <source>
        <dbReference type="ARBA" id="ARBA00023163"/>
    </source>
</evidence>
<dbReference type="PANTHER" id="PTHR30126:SF94">
    <property type="entry name" value="LYSR FAMILY TRANSCRIPTIONAL REGULATOR"/>
    <property type="match status" value="1"/>
</dbReference>
<dbReference type="FunFam" id="1.10.10.10:FF:000001">
    <property type="entry name" value="LysR family transcriptional regulator"/>
    <property type="match status" value="1"/>
</dbReference>
<feature type="chain" id="PRO_5008258617" description="HTH lysR-type domain-containing protein" evidence="5">
    <location>
        <begin position="20"/>
        <end position="299"/>
    </location>
</feature>
<dbReference type="InterPro" id="IPR000847">
    <property type="entry name" value="LysR_HTH_N"/>
</dbReference>
<evidence type="ECO:0000256" key="5">
    <source>
        <dbReference type="SAM" id="SignalP"/>
    </source>
</evidence>
<dbReference type="PROSITE" id="PS50931">
    <property type="entry name" value="HTH_LYSR"/>
    <property type="match status" value="1"/>
</dbReference>
<evidence type="ECO:0000313" key="7">
    <source>
        <dbReference type="EMBL" id="ANN75902.1"/>
    </source>
</evidence>
<organism evidence="7 8">
    <name type="scientific">Bordetella flabilis</name>
    <dbReference type="NCBI Taxonomy" id="463014"/>
    <lineage>
        <taxon>Bacteria</taxon>
        <taxon>Pseudomonadati</taxon>
        <taxon>Pseudomonadota</taxon>
        <taxon>Betaproteobacteria</taxon>
        <taxon>Burkholderiales</taxon>
        <taxon>Alcaligenaceae</taxon>
        <taxon>Bordetella</taxon>
    </lineage>
</organism>
<dbReference type="OrthoDB" id="8651113at2"/>
<dbReference type="InterPro" id="IPR036388">
    <property type="entry name" value="WH-like_DNA-bd_sf"/>
</dbReference>
<keyword evidence="3" id="KW-0238">DNA-binding</keyword>
<dbReference type="Gene3D" id="1.10.10.10">
    <property type="entry name" value="Winged helix-like DNA-binding domain superfamily/Winged helix DNA-binding domain"/>
    <property type="match status" value="1"/>
</dbReference>
<dbReference type="CDD" id="cd05466">
    <property type="entry name" value="PBP2_LTTR_substrate"/>
    <property type="match status" value="1"/>
</dbReference>
<evidence type="ECO:0000256" key="3">
    <source>
        <dbReference type="ARBA" id="ARBA00023125"/>
    </source>
</evidence>
<dbReference type="InterPro" id="IPR036390">
    <property type="entry name" value="WH_DNA-bd_sf"/>
</dbReference>
<dbReference type="STRING" id="463014.BAU07_01070"/>
<dbReference type="EMBL" id="CP016172">
    <property type="protein sequence ID" value="ANN75902.1"/>
    <property type="molecule type" value="Genomic_DNA"/>
</dbReference>
<dbReference type="AlphaFoldDB" id="A0A193G7E7"/>
<dbReference type="Proteomes" id="UP000091926">
    <property type="component" value="Chromosome"/>
</dbReference>
<comment type="similarity">
    <text evidence="1">Belongs to the LysR transcriptional regulatory family.</text>
</comment>
<dbReference type="PANTHER" id="PTHR30126">
    <property type="entry name" value="HTH-TYPE TRANSCRIPTIONAL REGULATOR"/>
    <property type="match status" value="1"/>
</dbReference>
<dbReference type="SUPFAM" id="SSF53850">
    <property type="entry name" value="Periplasmic binding protein-like II"/>
    <property type="match status" value="1"/>
</dbReference>
<dbReference type="InterPro" id="IPR005119">
    <property type="entry name" value="LysR_subst-bd"/>
</dbReference>
<reference evidence="7 8" key="1">
    <citation type="submission" date="2016-06" db="EMBL/GenBank/DDBJ databases">
        <title>Complete genome sequences of Bordetella bronchialis and Bordetella flabilis.</title>
        <authorList>
            <person name="LiPuma J.J."/>
            <person name="Spilker T."/>
        </authorList>
    </citation>
    <scope>NUCLEOTIDE SEQUENCE [LARGE SCALE GENOMIC DNA]</scope>
    <source>
        <strain evidence="7 8">AU10664</strain>
    </source>
</reference>
<sequence length="299" mass="32715">MTLKQLEAFYAAAMSSSFAAAAAQLHLSQSSLSKRIGELEADLGKALFDRRGHRSLLTAAGETLLPMARDILGAVNRARSTVGGSDGLQGVCRFGMGELAAMSWLPRFVARCRRDYPDLRLEPHVDVGQNLEHRVEGGELDFAVVAGWSSRPAVASHTIAEVRYSWAGAASQLQGVRMLTPAHLQEMTVITMPPGAGSTRLFEAWVQENNIAISRRLICNNMGAISGMVAAGIGVSYFPEGWLGPLHEKRAIRAIESQPTLRPLHYSFQCRRDDIRPVVAAMRQRVIEEVDFGALHPLW</sequence>
<dbReference type="PRINTS" id="PR00039">
    <property type="entry name" value="HTHLYSR"/>
</dbReference>
<keyword evidence="5" id="KW-0732">Signal</keyword>
<feature type="domain" description="HTH lysR-type" evidence="6">
    <location>
        <begin position="1"/>
        <end position="58"/>
    </location>
</feature>
<dbReference type="GO" id="GO:0003700">
    <property type="term" value="F:DNA-binding transcription factor activity"/>
    <property type="evidence" value="ECO:0007669"/>
    <property type="project" value="InterPro"/>
</dbReference>
<keyword evidence="8" id="KW-1185">Reference proteome</keyword>
<gene>
    <name evidence="7" type="ORF">BAU07_01070</name>
</gene>
<evidence type="ECO:0000256" key="1">
    <source>
        <dbReference type="ARBA" id="ARBA00009437"/>
    </source>
</evidence>
<keyword evidence="2" id="KW-0805">Transcription regulation</keyword>
<dbReference type="Pfam" id="PF03466">
    <property type="entry name" value="LysR_substrate"/>
    <property type="match status" value="1"/>
</dbReference>
<dbReference type="Pfam" id="PF00126">
    <property type="entry name" value="HTH_1"/>
    <property type="match status" value="1"/>
</dbReference>
<evidence type="ECO:0000259" key="6">
    <source>
        <dbReference type="PROSITE" id="PS50931"/>
    </source>
</evidence>
<dbReference type="KEGG" id="bfz:BAU07_01070"/>
<dbReference type="Gene3D" id="3.40.190.10">
    <property type="entry name" value="Periplasmic binding protein-like II"/>
    <property type="match status" value="2"/>
</dbReference>
<feature type="signal peptide" evidence="5">
    <location>
        <begin position="1"/>
        <end position="19"/>
    </location>
</feature>
<name>A0A193G7E7_9BORD</name>
<accession>A0A193G7E7</accession>
<dbReference type="SUPFAM" id="SSF46785">
    <property type="entry name" value="Winged helix' DNA-binding domain"/>
    <property type="match status" value="1"/>
</dbReference>
<keyword evidence="4" id="KW-0804">Transcription</keyword>